<keyword evidence="1" id="KW-0732">Signal</keyword>
<sequence length="131" mass="13971">MKNVLLLGLCIYCFAPNAHAQAALDQEPKSALSGAPPMLGSRPAASELDKTGWRFEAVPRVAALDKKSGEARFKLVVNAAGTLDSVVTVSSTVSARQEALCRMALETARFVAINGAPGRATGFYTFRFIIR</sequence>
<comment type="caution">
    <text evidence="2">The sequence shown here is derived from an EMBL/GenBank/DDBJ whole genome shotgun (WGS) entry which is preliminary data.</text>
</comment>
<feature type="chain" id="PRO_5047103469" description="TonB C-terminal domain-containing protein" evidence="1">
    <location>
        <begin position="21"/>
        <end position="131"/>
    </location>
</feature>
<dbReference type="EMBL" id="JBCEVZ010000107">
    <property type="protein sequence ID" value="MEL5996904.1"/>
    <property type="molecule type" value="Genomic_DNA"/>
</dbReference>
<organism evidence="2 3">
    <name type="scientific">Hymenobacter segetis</name>
    <dbReference type="NCBI Taxonomy" id="2025509"/>
    <lineage>
        <taxon>Bacteria</taxon>
        <taxon>Pseudomonadati</taxon>
        <taxon>Bacteroidota</taxon>
        <taxon>Cytophagia</taxon>
        <taxon>Cytophagales</taxon>
        <taxon>Hymenobacteraceae</taxon>
        <taxon>Hymenobacter</taxon>
    </lineage>
</organism>
<evidence type="ECO:0000256" key="1">
    <source>
        <dbReference type="SAM" id="SignalP"/>
    </source>
</evidence>
<name>A0ABU9M471_9BACT</name>
<dbReference type="Proteomes" id="UP001479606">
    <property type="component" value="Unassembled WGS sequence"/>
</dbReference>
<evidence type="ECO:0000313" key="2">
    <source>
        <dbReference type="EMBL" id="MEL5996904.1"/>
    </source>
</evidence>
<evidence type="ECO:0008006" key="4">
    <source>
        <dbReference type="Google" id="ProtNLM"/>
    </source>
</evidence>
<gene>
    <name evidence="2" type="ORF">AAFH49_22020</name>
</gene>
<accession>A0ABU9M471</accession>
<reference evidence="2 3" key="1">
    <citation type="journal article" date="2018" name="Arch. Microbiol.">
        <title>Hymenobacter segetis sp. nov., isolated from soil.</title>
        <authorList>
            <person name="Ten L.N."/>
            <person name="Lim S.J."/>
            <person name="Kim B.O."/>
            <person name="Kang I.K."/>
            <person name="Jung H.Y."/>
        </authorList>
    </citation>
    <scope>NUCLEOTIDE SEQUENCE [LARGE SCALE GENOMIC DNA]</scope>
    <source>
        <strain evidence="2 3">S7-3-11</strain>
    </source>
</reference>
<dbReference type="RefSeq" id="WP_342301608.1">
    <property type="nucleotide sequence ID" value="NZ_JBCEVZ010000107.1"/>
</dbReference>
<protein>
    <recommendedName>
        <fullName evidence="4">TonB C-terminal domain-containing protein</fullName>
    </recommendedName>
</protein>
<keyword evidence="3" id="KW-1185">Reference proteome</keyword>
<proteinExistence type="predicted"/>
<evidence type="ECO:0000313" key="3">
    <source>
        <dbReference type="Proteomes" id="UP001479606"/>
    </source>
</evidence>
<feature type="signal peptide" evidence="1">
    <location>
        <begin position="1"/>
        <end position="20"/>
    </location>
</feature>